<dbReference type="EMBL" id="SNXJ01000013">
    <property type="protein sequence ID" value="TDP27360.1"/>
    <property type="molecule type" value="Genomic_DNA"/>
</dbReference>
<dbReference type="PROSITE" id="PS51000">
    <property type="entry name" value="HTH_DEOR_2"/>
    <property type="match status" value="1"/>
</dbReference>
<evidence type="ECO:0000313" key="6">
    <source>
        <dbReference type="EMBL" id="TDP27360.1"/>
    </source>
</evidence>
<keyword evidence="3" id="KW-0804">Transcription</keyword>
<protein>
    <submittedName>
        <fullName evidence="6">DeoR family transcriptional regulator</fullName>
    </submittedName>
    <submittedName>
        <fullName evidence="5">HTH-type transcriptional regulator UlaR</fullName>
    </submittedName>
</protein>
<organism evidence="5 7">
    <name type="scientific">Avibacterium gallinarum</name>
    <name type="common">Pasteurella gallinarum</name>
    <dbReference type="NCBI Taxonomy" id="755"/>
    <lineage>
        <taxon>Bacteria</taxon>
        <taxon>Pseudomonadati</taxon>
        <taxon>Pseudomonadota</taxon>
        <taxon>Gammaproteobacteria</taxon>
        <taxon>Pasteurellales</taxon>
        <taxon>Pasteurellaceae</taxon>
        <taxon>Avibacterium</taxon>
    </lineage>
</organism>
<dbReference type="PROSITE" id="PS00894">
    <property type="entry name" value="HTH_DEOR_1"/>
    <property type="match status" value="1"/>
</dbReference>
<feature type="domain" description="HTH deoR-type" evidence="4">
    <location>
        <begin position="3"/>
        <end position="58"/>
    </location>
</feature>
<dbReference type="Proteomes" id="UP000255113">
    <property type="component" value="Unassembled WGS sequence"/>
</dbReference>
<dbReference type="Gene3D" id="3.40.50.1360">
    <property type="match status" value="1"/>
</dbReference>
<dbReference type="InterPro" id="IPR050313">
    <property type="entry name" value="Carb_Metab_HTH_regulators"/>
</dbReference>
<reference evidence="6 8" key="2">
    <citation type="submission" date="2019-03" db="EMBL/GenBank/DDBJ databases">
        <title>Genomic Encyclopedia of Type Strains, Phase IV (KMG-IV): sequencing the most valuable type-strain genomes for metagenomic binning, comparative biology and taxonomic classification.</title>
        <authorList>
            <person name="Goeker M."/>
        </authorList>
    </citation>
    <scope>NUCLEOTIDE SEQUENCE [LARGE SCALE GENOMIC DNA]</scope>
    <source>
        <strain evidence="6 8">DSM 17481</strain>
    </source>
</reference>
<dbReference type="Pfam" id="PF08220">
    <property type="entry name" value="HTH_DeoR"/>
    <property type="match status" value="1"/>
</dbReference>
<reference evidence="5 7" key="1">
    <citation type="submission" date="2018-06" db="EMBL/GenBank/DDBJ databases">
        <authorList>
            <consortium name="Pathogen Informatics"/>
            <person name="Doyle S."/>
        </authorList>
    </citation>
    <scope>NUCLEOTIDE SEQUENCE [LARGE SCALE GENOMIC DNA]</scope>
    <source>
        <strain evidence="5 7">NCTC11188</strain>
    </source>
</reference>
<sequence>MNENYRHKALLNLLEERNVLSTVEIMQLLNISPATARRDISKLDQQGKLKKIRNGAEAIKGTIPLIEKTTINHFDEKQRIAKAAAQLCKNGESVILTCGSTMQLLGKQLSRKDVQIITNYIPLANYLIECQHSDLVIMGGQYNKEKAITLSLNQQNETNYSAHIMFTSGKGFTRDGLFKTDMIIANSEQQLSSKAEKYVVLLDSSKLGKQVGMLFTQLQDIDLLITGKEAEPQIIEQLTLLGLEVILA</sequence>
<keyword evidence="2" id="KW-0238">DNA-binding</keyword>
<accession>A0A379AXM6</accession>
<dbReference type="GO" id="GO:0003700">
    <property type="term" value="F:DNA-binding transcription factor activity"/>
    <property type="evidence" value="ECO:0007669"/>
    <property type="project" value="InterPro"/>
</dbReference>
<dbReference type="InterPro" id="IPR001034">
    <property type="entry name" value="DeoR_HTH"/>
</dbReference>
<dbReference type="AlphaFoldDB" id="A0A379AXM6"/>
<dbReference type="InterPro" id="IPR037171">
    <property type="entry name" value="NagB/RpiA_transferase-like"/>
</dbReference>
<dbReference type="InterPro" id="IPR018356">
    <property type="entry name" value="Tscrpt_reg_HTH_DeoR_CS"/>
</dbReference>
<evidence type="ECO:0000256" key="3">
    <source>
        <dbReference type="ARBA" id="ARBA00023163"/>
    </source>
</evidence>
<dbReference type="Pfam" id="PF00455">
    <property type="entry name" value="DeoRC"/>
    <property type="match status" value="1"/>
</dbReference>
<evidence type="ECO:0000313" key="5">
    <source>
        <dbReference type="EMBL" id="SUB27090.1"/>
    </source>
</evidence>
<evidence type="ECO:0000313" key="7">
    <source>
        <dbReference type="Proteomes" id="UP000255113"/>
    </source>
</evidence>
<dbReference type="NCBIfam" id="NF010034">
    <property type="entry name" value="PRK13509.1"/>
    <property type="match status" value="1"/>
</dbReference>
<dbReference type="PANTHER" id="PTHR30363:SF55">
    <property type="entry name" value="HTH-TYPE TRANSCRIPTIONAL REGULATOR ULAR"/>
    <property type="match status" value="1"/>
</dbReference>
<evidence type="ECO:0000256" key="1">
    <source>
        <dbReference type="ARBA" id="ARBA00023015"/>
    </source>
</evidence>
<dbReference type="PRINTS" id="PR00037">
    <property type="entry name" value="HTHLACR"/>
</dbReference>
<dbReference type="Proteomes" id="UP000294683">
    <property type="component" value="Unassembled WGS sequence"/>
</dbReference>
<dbReference type="InterPro" id="IPR036390">
    <property type="entry name" value="WH_DNA-bd_sf"/>
</dbReference>
<dbReference type="SUPFAM" id="SSF100950">
    <property type="entry name" value="NagB/RpiA/CoA transferase-like"/>
    <property type="match status" value="1"/>
</dbReference>
<evidence type="ECO:0000313" key="8">
    <source>
        <dbReference type="Proteomes" id="UP000294683"/>
    </source>
</evidence>
<keyword evidence="8" id="KW-1185">Reference proteome</keyword>
<dbReference type="RefSeq" id="WP_103854147.1">
    <property type="nucleotide sequence ID" value="NZ_JBLOCT010000021.1"/>
</dbReference>
<dbReference type="EMBL" id="UGSQ01000003">
    <property type="protein sequence ID" value="SUB27090.1"/>
    <property type="molecule type" value="Genomic_DNA"/>
</dbReference>
<name>A0A379AXM6_AVIGA</name>
<dbReference type="Gene3D" id="1.10.10.10">
    <property type="entry name" value="Winged helix-like DNA-binding domain superfamily/Winged helix DNA-binding domain"/>
    <property type="match status" value="1"/>
</dbReference>
<evidence type="ECO:0000259" key="4">
    <source>
        <dbReference type="PROSITE" id="PS51000"/>
    </source>
</evidence>
<dbReference type="SMART" id="SM01134">
    <property type="entry name" value="DeoRC"/>
    <property type="match status" value="1"/>
</dbReference>
<proteinExistence type="predicted"/>
<dbReference type="InterPro" id="IPR036388">
    <property type="entry name" value="WH-like_DNA-bd_sf"/>
</dbReference>
<dbReference type="GO" id="GO:0003677">
    <property type="term" value="F:DNA binding"/>
    <property type="evidence" value="ECO:0007669"/>
    <property type="project" value="UniProtKB-KW"/>
</dbReference>
<evidence type="ECO:0000256" key="2">
    <source>
        <dbReference type="ARBA" id="ARBA00023125"/>
    </source>
</evidence>
<dbReference type="InterPro" id="IPR014036">
    <property type="entry name" value="DeoR-like_C"/>
</dbReference>
<dbReference type="SMART" id="SM00420">
    <property type="entry name" value="HTH_DEOR"/>
    <property type="match status" value="1"/>
</dbReference>
<gene>
    <name evidence="5" type="primary">ulaR</name>
    <name evidence="6" type="ORF">EV689_11321</name>
    <name evidence="5" type="ORF">NCTC11188_01457</name>
</gene>
<dbReference type="PANTHER" id="PTHR30363">
    <property type="entry name" value="HTH-TYPE TRANSCRIPTIONAL REGULATOR SRLR-RELATED"/>
    <property type="match status" value="1"/>
</dbReference>
<keyword evidence="1" id="KW-0805">Transcription regulation</keyword>
<dbReference type="SUPFAM" id="SSF46785">
    <property type="entry name" value="Winged helix' DNA-binding domain"/>
    <property type="match status" value="1"/>
</dbReference>